<evidence type="ECO:0000259" key="2">
    <source>
        <dbReference type="PROSITE" id="PS51186"/>
    </source>
</evidence>
<evidence type="ECO:0000313" key="3">
    <source>
        <dbReference type="EMBL" id="QSQ27125.1"/>
    </source>
</evidence>
<dbReference type="PROSITE" id="PS51186">
    <property type="entry name" value="GNAT"/>
    <property type="match status" value="1"/>
</dbReference>
<keyword evidence="4" id="KW-1185">Reference proteome</keyword>
<dbReference type="InterPro" id="IPR016181">
    <property type="entry name" value="Acyl_CoA_acyltransferase"/>
</dbReference>
<organism evidence="3 4">
    <name type="scientific">Pyxidicoccus parkwayensis</name>
    <dbReference type="NCBI Taxonomy" id="2813578"/>
    <lineage>
        <taxon>Bacteria</taxon>
        <taxon>Pseudomonadati</taxon>
        <taxon>Myxococcota</taxon>
        <taxon>Myxococcia</taxon>
        <taxon>Myxococcales</taxon>
        <taxon>Cystobacterineae</taxon>
        <taxon>Myxococcaceae</taxon>
        <taxon>Pyxidicoccus</taxon>
    </lineage>
</organism>
<protein>
    <submittedName>
        <fullName evidence="3">GNAT family N-acetyltransferase</fullName>
    </submittedName>
</protein>
<accession>A0ABX7P9L1</accession>
<dbReference type="PANTHER" id="PTHR13947">
    <property type="entry name" value="GNAT FAMILY N-ACETYLTRANSFERASE"/>
    <property type="match status" value="1"/>
</dbReference>
<sequence>MRPEVLTWDARYREDFARLNRAWIEHHFKLEPADQESFADPHGTFVADGGEVFFALVDGKVLGTCALRREPEDGDTYELCKMAVDPEARGLGLGDVLMVAVLRFAQERSARRVYLVSNTKLGPALGLYRKHGFVTVREGEAVSREAGYARADIEMERRF</sequence>
<dbReference type="PANTHER" id="PTHR13947:SF37">
    <property type="entry name" value="LD18367P"/>
    <property type="match status" value="1"/>
</dbReference>
<gene>
    <name evidence="3" type="ORF">JY651_20395</name>
</gene>
<dbReference type="Proteomes" id="UP000662747">
    <property type="component" value="Chromosome"/>
</dbReference>
<dbReference type="RefSeq" id="WP_206728652.1">
    <property type="nucleotide sequence ID" value="NZ_CP071090.1"/>
</dbReference>
<dbReference type="CDD" id="cd04301">
    <property type="entry name" value="NAT_SF"/>
    <property type="match status" value="1"/>
</dbReference>
<proteinExistence type="predicted"/>
<dbReference type="EMBL" id="CP071090">
    <property type="protein sequence ID" value="QSQ27125.1"/>
    <property type="molecule type" value="Genomic_DNA"/>
</dbReference>
<dbReference type="Gene3D" id="3.40.630.30">
    <property type="match status" value="1"/>
</dbReference>
<dbReference type="Pfam" id="PF00583">
    <property type="entry name" value="Acetyltransf_1"/>
    <property type="match status" value="1"/>
</dbReference>
<reference evidence="3 4" key="1">
    <citation type="submission" date="2021-02" db="EMBL/GenBank/DDBJ databases">
        <title>De Novo genome assembly of isolated myxobacteria.</title>
        <authorList>
            <person name="Stevens D.C."/>
        </authorList>
    </citation>
    <scope>NUCLEOTIDE SEQUENCE [LARGE SCALE GENOMIC DNA]</scope>
    <source>
        <strain evidence="4">SCPEA02</strain>
    </source>
</reference>
<dbReference type="InterPro" id="IPR000182">
    <property type="entry name" value="GNAT_dom"/>
</dbReference>
<dbReference type="InterPro" id="IPR050769">
    <property type="entry name" value="NAT_camello-type"/>
</dbReference>
<keyword evidence="1" id="KW-0808">Transferase</keyword>
<feature type="domain" description="N-acetyltransferase" evidence="2">
    <location>
        <begin position="3"/>
        <end position="159"/>
    </location>
</feature>
<name>A0ABX7P9L1_9BACT</name>
<evidence type="ECO:0000256" key="1">
    <source>
        <dbReference type="ARBA" id="ARBA00022679"/>
    </source>
</evidence>
<evidence type="ECO:0000313" key="4">
    <source>
        <dbReference type="Proteomes" id="UP000662747"/>
    </source>
</evidence>
<dbReference type="SUPFAM" id="SSF55729">
    <property type="entry name" value="Acyl-CoA N-acyltransferases (Nat)"/>
    <property type="match status" value="1"/>
</dbReference>